<evidence type="ECO:0000313" key="1">
    <source>
        <dbReference type="Proteomes" id="UP000887574"/>
    </source>
</evidence>
<dbReference type="Proteomes" id="UP000887574">
    <property type="component" value="Unplaced"/>
</dbReference>
<evidence type="ECO:0000313" key="2">
    <source>
        <dbReference type="WBParaSite" id="jg8481"/>
    </source>
</evidence>
<protein>
    <submittedName>
        <fullName evidence="2">Uncharacterized protein</fullName>
    </submittedName>
</protein>
<name>A0A915EPN9_9BILA</name>
<organism evidence="1 2">
    <name type="scientific">Ditylenchus dipsaci</name>
    <dbReference type="NCBI Taxonomy" id="166011"/>
    <lineage>
        <taxon>Eukaryota</taxon>
        <taxon>Metazoa</taxon>
        <taxon>Ecdysozoa</taxon>
        <taxon>Nematoda</taxon>
        <taxon>Chromadorea</taxon>
        <taxon>Rhabditida</taxon>
        <taxon>Tylenchina</taxon>
        <taxon>Tylenchomorpha</taxon>
        <taxon>Sphaerularioidea</taxon>
        <taxon>Anguinidae</taxon>
        <taxon>Anguininae</taxon>
        <taxon>Ditylenchus</taxon>
    </lineage>
</organism>
<dbReference type="AlphaFoldDB" id="A0A915EPN9"/>
<proteinExistence type="predicted"/>
<dbReference type="WBParaSite" id="jg8481">
    <property type="protein sequence ID" value="jg8481"/>
    <property type="gene ID" value="jg8481"/>
</dbReference>
<reference evidence="2" key="1">
    <citation type="submission" date="2022-11" db="UniProtKB">
        <authorList>
            <consortium name="WormBaseParasite"/>
        </authorList>
    </citation>
    <scope>IDENTIFICATION</scope>
</reference>
<sequence>MFLTDVCVPVAVVCVYSNTADALQNNRDLVAESEGNKTAHTFTQFSDCALHSIAIAGGVEASVLVLLLPT</sequence>
<accession>A0A915EPN9</accession>
<keyword evidence="1" id="KW-1185">Reference proteome</keyword>